<keyword evidence="2" id="KW-1185">Reference proteome</keyword>
<organism evidence="1 2">
    <name type="scientific">Saccharicrinis fermentans DSM 9555 = JCM 21142</name>
    <dbReference type="NCBI Taxonomy" id="869213"/>
    <lineage>
        <taxon>Bacteria</taxon>
        <taxon>Pseudomonadati</taxon>
        <taxon>Bacteroidota</taxon>
        <taxon>Bacteroidia</taxon>
        <taxon>Marinilabiliales</taxon>
        <taxon>Marinilabiliaceae</taxon>
        <taxon>Saccharicrinis</taxon>
    </lineage>
</organism>
<dbReference type="EMBL" id="BAMD01000119">
    <property type="protein sequence ID" value="GAF05759.1"/>
    <property type="molecule type" value="Genomic_DNA"/>
</dbReference>
<evidence type="ECO:0000313" key="2">
    <source>
        <dbReference type="Proteomes" id="UP000019402"/>
    </source>
</evidence>
<accession>W7YTI4</accession>
<dbReference type="Proteomes" id="UP000019402">
    <property type="component" value="Unassembled WGS sequence"/>
</dbReference>
<evidence type="ECO:0000313" key="1">
    <source>
        <dbReference type="EMBL" id="GAF05759.1"/>
    </source>
</evidence>
<comment type="caution">
    <text evidence="1">The sequence shown here is derived from an EMBL/GenBank/DDBJ whole genome shotgun (WGS) entry which is preliminary data.</text>
</comment>
<name>W7YTI4_9BACT</name>
<sequence length="88" mass="9733">MSVMVPLVVPFTTTLTPGTGSPVAFSVTTPVIPFSCANNAPIEAIRNATISNSFLDFVRICFINSNFDFNRFPNSDSVYRIARYVYKC</sequence>
<dbReference type="AlphaFoldDB" id="W7YTI4"/>
<proteinExistence type="predicted"/>
<reference evidence="1 2" key="1">
    <citation type="journal article" date="2014" name="Genome Announc.">
        <title>Draft Genome Sequence of Cytophaga fermentans JCM 21142T, a Facultative Anaerobe Isolated from Marine Mud.</title>
        <authorList>
            <person name="Starns D."/>
            <person name="Oshima K."/>
            <person name="Suda W."/>
            <person name="Iino T."/>
            <person name="Yuki M."/>
            <person name="Inoue J."/>
            <person name="Kitamura K."/>
            <person name="Iida T."/>
            <person name="Darby A."/>
            <person name="Hattori M."/>
            <person name="Ohkuma M."/>
        </authorList>
    </citation>
    <scope>NUCLEOTIDE SEQUENCE [LARGE SCALE GENOMIC DNA]</scope>
    <source>
        <strain evidence="1 2">JCM 21142</strain>
    </source>
</reference>
<protein>
    <submittedName>
        <fullName evidence="1">Uncharacterized protein</fullName>
    </submittedName>
</protein>
<gene>
    <name evidence="1" type="ORF">JCM21142_104511</name>
</gene>